<protein>
    <submittedName>
        <fullName evidence="2">Uncharacterized protein</fullName>
    </submittedName>
</protein>
<feature type="region of interest" description="Disordered" evidence="1">
    <location>
        <begin position="36"/>
        <end position="69"/>
    </location>
</feature>
<name>A0AA88RUB9_9ASTE</name>
<gene>
    <name evidence="2" type="ORF">RJ640_025774</name>
</gene>
<comment type="caution">
    <text evidence="2">The sequence shown here is derived from an EMBL/GenBank/DDBJ whole genome shotgun (WGS) entry which is preliminary data.</text>
</comment>
<keyword evidence="3" id="KW-1185">Reference proteome</keyword>
<proteinExistence type="predicted"/>
<sequence length="232" mass="24063">MDQTWVSQVIKATLAENLSSGLEPHSLAELDTIAGQQLGEDASKGSKHGPSGDGDSPENGPKYLTRSGPYHGLPDETALLAVFLMETLPLPKSSDTDGATFTALPAKDGEERAMVEAAIGKLLRSLSGDKVGGISPGIVVHRISKVIGKWPSGDAVTFNGTHQDDLGGPNGQDALCVDQTWVSQVIKATLAENLSSGLEPHSLAELDTIAGQQLGEDASKGSKHGPSGVNHL</sequence>
<evidence type="ECO:0000256" key="1">
    <source>
        <dbReference type="SAM" id="MobiDB-lite"/>
    </source>
</evidence>
<reference evidence="2" key="1">
    <citation type="submission" date="2022-12" db="EMBL/GenBank/DDBJ databases">
        <title>Draft genome assemblies for two species of Escallonia (Escalloniales).</title>
        <authorList>
            <person name="Chanderbali A."/>
            <person name="Dervinis C."/>
            <person name="Anghel I."/>
            <person name="Soltis D."/>
            <person name="Soltis P."/>
            <person name="Zapata F."/>
        </authorList>
    </citation>
    <scope>NUCLEOTIDE SEQUENCE</scope>
    <source>
        <strain evidence="2">UCBG92.1500</strain>
        <tissue evidence="2">Leaf</tissue>
    </source>
</reference>
<evidence type="ECO:0000313" key="3">
    <source>
        <dbReference type="Proteomes" id="UP001187471"/>
    </source>
</evidence>
<organism evidence="2 3">
    <name type="scientific">Escallonia rubra</name>
    <dbReference type="NCBI Taxonomy" id="112253"/>
    <lineage>
        <taxon>Eukaryota</taxon>
        <taxon>Viridiplantae</taxon>
        <taxon>Streptophyta</taxon>
        <taxon>Embryophyta</taxon>
        <taxon>Tracheophyta</taxon>
        <taxon>Spermatophyta</taxon>
        <taxon>Magnoliopsida</taxon>
        <taxon>eudicotyledons</taxon>
        <taxon>Gunneridae</taxon>
        <taxon>Pentapetalae</taxon>
        <taxon>asterids</taxon>
        <taxon>campanulids</taxon>
        <taxon>Escalloniales</taxon>
        <taxon>Escalloniaceae</taxon>
        <taxon>Escallonia</taxon>
    </lineage>
</organism>
<dbReference type="Proteomes" id="UP001187471">
    <property type="component" value="Unassembled WGS sequence"/>
</dbReference>
<dbReference type="EMBL" id="JAVXUO010001124">
    <property type="protein sequence ID" value="KAK2985766.1"/>
    <property type="molecule type" value="Genomic_DNA"/>
</dbReference>
<dbReference type="AlphaFoldDB" id="A0AA88RUB9"/>
<evidence type="ECO:0000313" key="2">
    <source>
        <dbReference type="EMBL" id="KAK2985766.1"/>
    </source>
</evidence>
<accession>A0AA88RUB9</accession>